<gene>
    <name evidence="3" type="ORF">CEPIT_LOCUS25605</name>
</gene>
<name>A0AAV0EKK2_9ASTE</name>
<evidence type="ECO:0000313" key="4">
    <source>
        <dbReference type="Proteomes" id="UP001152523"/>
    </source>
</evidence>
<sequence>MSFLNSDPPQREADALVRLLPLIGSSSISTISLLGITGILAPVLEETVFRGFLMVSLTKWLPTPLSIILSAAVFSAAHLTPAEFPQLFVLGTALGFSYAQTRNLLTPITIHACWNSGVILVLTFLQLQGYDIREIIQAS</sequence>
<feature type="transmembrane region" description="Helical" evidence="1">
    <location>
        <begin position="65"/>
        <end position="84"/>
    </location>
</feature>
<dbReference type="GO" id="GO:0080120">
    <property type="term" value="P:CAAX-box protein maturation"/>
    <property type="evidence" value="ECO:0007669"/>
    <property type="project" value="UniProtKB-ARBA"/>
</dbReference>
<accession>A0AAV0EKK2</accession>
<comment type="caution">
    <text evidence="3">The sequence shown here is derived from an EMBL/GenBank/DDBJ whole genome shotgun (WGS) entry which is preliminary data.</text>
</comment>
<dbReference type="EMBL" id="CAMAPF010000933">
    <property type="protein sequence ID" value="CAH9123927.1"/>
    <property type="molecule type" value="Genomic_DNA"/>
</dbReference>
<feature type="transmembrane region" description="Helical" evidence="1">
    <location>
        <begin position="20"/>
        <end position="44"/>
    </location>
</feature>
<dbReference type="InterPro" id="IPR003675">
    <property type="entry name" value="Rce1/LyrA-like_dom"/>
</dbReference>
<dbReference type="Proteomes" id="UP001152523">
    <property type="component" value="Unassembled WGS sequence"/>
</dbReference>
<organism evidence="3 4">
    <name type="scientific">Cuscuta epithymum</name>
    <dbReference type="NCBI Taxonomy" id="186058"/>
    <lineage>
        <taxon>Eukaryota</taxon>
        <taxon>Viridiplantae</taxon>
        <taxon>Streptophyta</taxon>
        <taxon>Embryophyta</taxon>
        <taxon>Tracheophyta</taxon>
        <taxon>Spermatophyta</taxon>
        <taxon>Magnoliopsida</taxon>
        <taxon>eudicotyledons</taxon>
        <taxon>Gunneridae</taxon>
        <taxon>Pentapetalae</taxon>
        <taxon>asterids</taxon>
        <taxon>lamiids</taxon>
        <taxon>Solanales</taxon>
        <taxon>Convolvulaceae</taxon>
        <taxon>Cuscuteae</taxon>
        <taxon>Cuscuta</taxon>
        <taxon>Cuscuta subgen. Cuscuta</taxon>
    </lineage>
</organism>
<dbReference type="Pfam" id="PF02517">
    <property type="entry name" value="Rce1-like"/>
    <property type="match status" value="1"/>
</dbReference>
<dbReference type="AlphaFoldDB" id="A0AAV0EKK2"/>
<feature type="transmembrane region" description="Helical" evidence="1">
    <location>
        <begin position="104"/>
        <end position="125"/>
    </location>
</feature>
<reference evidence="3" key="1">
    <citation type="submission" date="2022-07" db="EMBL/GenBank/DDBJ databases">
        <authorList>
            <person name="Macas J."/>
            <person name="Novak P."/>
            <person name="Neumann P."/>
        </authorList>
    </citation>
    <scope>NUCLEOTIDE SEQUENCE</scope>
</reference>
<dbReference type="GO" id="GO:0004175">
    <property type="term" value="F:endopeptidase activity"/>
    <property type="evidence" value="ECO:0007669"/>
    <property type="project" value="UniProtKB-ARBA"/>
</dbReference>
<proteinExistence type="predicted"/>
<feature type="domain" description="CAAX prenyl protease 2/Lysostaphin resistance protein A-like" evidence="2">
    <location>
        <begin position="30"/>
        <end position="116"/>
    </location>
</feature>
<protein>
    <recommendedName>
        <fullName evidence="2">CAAX prenyl protease 2/Lysostaphin resistance protein A-like domain-containing protein</fullName>
    </recommendedName>
</protein>
<evidence type="ECO:0000259" key="2">
    <source>
        <dbReference type="Pfam" id="PF02517"/>
    </source>
</evidence>
<keyword evidence="1" id="KW-0812">Transmembrane</keyword>
<keyword evidence="4" id="KW-1185">Reference proteome</keyword>
<keyword evidence="1" id="KW-0472">Membrane</keyword>
<evidence type="ECO:0000313" key="3">
    <source>
        <dbReference type="EMBL" id="CAH9123927.1"/>
    </source>
</evidence>
<dbReference type="PANTHER" id="PTHR43592">
    <property type="entry name" value="CAAX AMINO TERMINAL PROTEASE"/>
    <property type="match status" value="1"/>
</dbReference>
<dbReference type="PANTHER" id="PTHR43592:SF15">
    <property type="entry name" value="CAAX AMINO TERMINAL PROTEASE FAMILY PROTEIN"/>
    <property type="match status" value="1"/>
</dbReference>
<evidence type="ECO:0000256" key="1">
    <source>
        <dbReference type="SAM" id="Phobius"/>
    </source>
</evidence>
<keyword evidence="1" id="KW-1133">Transmembrane helix</keyword>